<dbReference type="Proteomes" id="UP000269301">
    <property type="component" value="Unassembled WGS sequence"/>
</dbReference>
<evidence type="ECO:0000313" key="2">
    <source>
        <dbReference type="EMBL" id="RKQ30794.1"/>
    </source>
</evidence>
<comment type="caution">
    <text evidence="2">The sequence shown here is derived from an EMBL/GenBank/DDBJ whole genome shotgun (WGS) entry which is preliminary data.</text>
</comment>
<organism evidence="2 3">
    <name type="scientific">Oceanobacillus halophilus</name>
    <dbReference type="NCBI Taxonomy" id="930130"/>
    <lineage>
        <taxon>Bacteria</taxon>
        <taxon>Bacillati</taxon>
        <taxon>Bacillota</taxon>
        <taxon>Bacilli</taxon>
        <taxon>Bacillales</taxon>
        <taxon>Bacillaceae</taxon>
        <taxon>Oceanobacillus</taxon>
    </lineage>
</organism>
<evidence type="ECO:0000313" key="3">
    <source>
        <dbReference type="Proteomes" id="UP000269301"/>
    </source>
</evidence>
<dbReference type="OrthoDB" id="2721341at2"/>
<gene>
    <name evidence="2" type="ORF">D8M06_15360</name>
</gene>
<dbReference type="RefSeq" id="WP_121205482.1">
    <property type="nucleotide sequence ID" value="NZ_RBZP01000016.1"/>
</dbReference>
<keyword evidence="3" id="KW-1185">Reference proteome</keyword>
<feature type="transmembrane region" description="Helical" evidence="1">
    <location>
        <begin position="7"/>
        <end position="28"/>
    </location>
</feature>
<proteinExistence type="predicted"/>
<sequence length="106" mass="12341">MRKYSVYLLLGFILLSWGLGIYYVAAFYTPTTVIPMFNNFYWTSTYSAMLGLTTAFTITSILLFVIHKFYKKIYKWYLVRGIGLFAWGFVIFSQLKIAAFNLGICH</sequence>
<keyword evidence="1" id="KW-0812">Transmembrane</keyword>
<evidence type="ECO:0000256" key="1">
    <source>
        <dbReference type="SAM" id="Phobius"/>
    </source>
</evidence>
<name>A0A494ZXL1_9BACI</name>
<keyword evidence="1" id="KW-1133">Transmembrane helix</keyword>
<feature type="transmembrane region" description="Helical" evidence="1">
    <location>
        <begin position="77"/>
        <end position="95"/>
    </location>
</feature>
<keyword evidence="1" id="KW-0472">Membrane</keyword>
<reference evidence="2 3" key="1">
    <citation type="journal article" date="2016" name="Int. J. Syst. Evol. Microbiol.">
        <title>Oceanobacillus halophilus sp. nov., a novel moderately halophilic bacterium from a hypersaline lake.</title>
        <authorList>
            <person name="Amoozegar M.A."/>
            <person name="Bagheri M."/>
            <person name="Makhdoumi A."/>
            <person name="Nikou M.M."/>
            <person name="Fazeli S.A.S."/>
            <person name="Schumann P."/>
            <person name="Sproer C."/>
            <person name="Sanchez-Porro C."/>
            <person name="Ventosa A."/>
        </authorList>
    </citation>
    <scope>NUCLEOTIDE SEQUENCE [LARGE SCALE GENOMIC DNA]</scope>
    <source>
        <strain evidence="2 3">DSM 23996</strain>
    </source>
</reference>
<dbReference type="EMBL" id="RBZP01000016">
    <property type="protein sequence ID" value="RKQ30794.1"/>
    <property type="molecule type" value="Genomic_DNA"/>
</dbReference>
<accession>A0A494ZXL1</accession>
<dbReference type="AlphaFoldDB" id="A0A494ZXL1"/>
<protein>
    <submittedName>
        <fullName evidence="2">Uncharacterized protein</fullName>
    </submittedName>
</protein>
<feature type="transmembrane region" description="Helical" evidence="1">
    <location>
        <begin position="40"/>
        <end position="65"/>
    </location>
</feature>